<organism evidence="1 2">
    <name type="scientific">Scophthalmus maximus</name>
    <name type="common">Turbot</name>
    <name type="synonym">Psetta maxima</name>
    <dbReference type="NCBI Taxonomy" id="52904"/>
    <lineage>
        <taxon>Eukaryota</taxon>
        <taxon>Metazoa</taxon>
        <taxon>Chordata</taxon>
        <taxon>Craniata</taxon>
        <taxon>Vertebrata</taxon>
        <taxon>Euteleostomi</taxon>
        <taxon>Actinopterygii</taxon>
        <taxon>Neopterygii</taxon>
        <taxon>Teleostei</taxon>
        <taxon>Neoteleostei</taxon>
        <taxon>Acanthomorphata</taxon>
        <taxon>Carangaria</taxon>
        <taxon>Pleuronectiformes</taxon>
        <taxon>Pleuronectoidei</taxon>
        <taxon>Scophthalmidae</taxon>
        <taxon>Scophthalmus</taxon>
    </lineage>
</organism>
<proteinExistence type="predicted"/>
<dbReference type="EMBL" id="VEVO01000004">
    <property type="protein sequence ID" value="KAF0042859.1"/>
    <property type="molecule type" value="Genomic_DNA"/>
</dbReference>
<accession>A0A6A4TD79</accession>
<dbReference type="Proteomes" id="UP000438429">
    <property type="component" value="Unassembled WGS sequence"/>
</dbReference>
<protein>
    <submittedName>
        <fullName evidence="1">Uncharacterized protein</fullName>
    </submittedName>
</protein>
<sequence length="114" mass="12374">MYWQRQNQTLPRGINAAGTGRQDCQTLICKSAIAASRMISDFIEVRPFNNVPFLVVVAASRGCGTCSLTLNQTRPRRRSLAASVSLLTVSQTRAAIAASPQGRYPEGRKGGNYT</sequence>
<evidence type="ECO:0000313" key="1">
    <source>
        <dbReference type="EMBL" id="KAF0042859.1"/>
    </source>
</evidence>
<name>A0A6A4TD79_SCOMX</name>
<gene>
    <name evidence="1" type="ORF">F2P81_004196</name>
</gene>
<evidence type="ECO:0000313" key="2">
    <source>
        <dbReference type="Proteomes" id="UP000438429"/>
    </source>
</evidence>
<dbReference type="AlphaFoldDB" id="A0A6A4TD79"/>
<reference evidence="1 2" key="1">
    <citation type="submission" date="2019-06" db="EMBL/GenBank/DDBJ databases">
        <title>Draft genomes of female and male turbot (Scophthalmus maximus).</title>
        <authorList>
            <person name="Xu H."/>
            <person name="Xu X.-W."/>
            <person name="Shao C."/>
            <person name="Chen S."/>
        </authorList>
    </citation>
    <scope>NUCLEOTIDE SEQUENCE [LARGE SCALE GENOMIC DNA]</scope>
    <source>
        <strain evidence="1">Ysfricsl-2016a</strain>
        <tissue evidence="1">Blood</tissue>
    </source>
</reference>
<comment type="caution">
    <text evidence="1">The sequence shown here is derived from an EMBL/GenBank/DDBJ whole genome shotgun (WGS) entry which is preliminary data.</text>
</comment>